<name>A0A9N8ES60_9STRA</name>
<keyword evidence="3" id="KW-1185">Reference proteome</keyword>
<feature type="compositionally biased region" description="Polar residues" evidence="1">
    <location>
        <begin position="134"/>
        <end position="143"/>
    </location>
</feature>
<feature type="compositionally biased region" description="Basic and acidic residues" evidence="1">
    <location>
        <begin position="211"/>
        <end position="222"/>
    </location>
</feature>
<feature type="region of interest" description="Disordered" evidence="1">
    <location>
        <begin position="1"/>
        <end position="41"/>
    </location>
</feature>
<evidence type="ECO:0000313" key="2">
    <source>
        <dbReference type="EMBL" id="CAB9524129.1"/>
    </source>
</evidence>
<feature type="region of interest" description="Disordered" evidence="1">
    <location>
        <begin position="116"/>
        <end position="516"/>
    </location>
</feature>
<organism evidence="2 3">
    <name type="scientific">Seminavis robusta</name>
    <dbReference type="NCBI Taxonomy" id="568900"/>
    <lineage>
        <taxon>Eukaryota</taxon>
        <taxon>Sar</taxon>
        <taxon>Stramenopiles</taxon>
        <taxon>Ochrophyta</taxon>
        <taxon>Bacillariophyta</taxon>
        <taxon>Bacillariophyceae</taxon>
        <taxon>Bacillariophycidae</taxon>
        <taxon>Naviculales</taxon>
        <taxon>Naviculaceae</taxon>
        <taxon>Seminavis</taxon>
    </lineage>
</organism>
<evidence type="ECO:0000313" key="3">
    <source>
        <dbReference type="Proteomes" id="UP001153069"/>
    </source>
</evidence>
<feature type="compositionally biased region" description="Basic and acidic residues" evidence="1">
    <location>
        <begin position="147"/>
        <end position="161"/>
    </location>
</feature>
<feature type="compositionally biased region" description="Polar residues" evidence="1">
    <location>
        <begin position="506"/>
        <end position="516"/>
    </location>
</feature>
<feature type="compositionally biased region" description="Polar residues" evidence="1">
    <location>
        <begin position="281"/>
        <end position="302"/>
    </location>
</feature>
<feature type="compositionally biased region" description="Low complexity" evidence="1">
    <location>
        <begin position="465"/>
        <end position="492"/>
    </location>
</feature>
<protein>
    <submittedName>
        <fullName evidence="2">Uncharacterized protein</fullName>
    </submittedName>
</protein>
<feature type="compositionally biased region" description="Acidic residues" evidence="1">
    <location>
        <begin position="430"/>
        <end position="445"/>
    </location>
</feature>
<feature type="compositionally biased region" description="Basic and acidic residues" evidence="1">
    <location>
        <begin position="232"/>
        <end position="251"/>
    </location>
</feature>
<sequence length="636" mass="69362">MLVNASNKEELDGGLSPSSRSKFDYNGRKSRRSSDGVDDKYGRISSKLFAGVKQLAAMPRNSSTGELKICSTISPRQEHHDVALMGGKMQTKTSDLELSDCIQNLVKAAMQNLEEVQKAQAEGQKSGDQESRGQETQSQSPSRKTSKPSERKREERNKKGNDGGAKSKSIRRSKSHGLHDEEARKKGIRRSKSHDLPDEEARNKNIIRQSKSRDQLEEEASKKNMRRSKSHGLLEEPRKKDMRRSKSEDTNLNKPGSSKKPEGGTPSPSSAKRFLRRVNRGSIQNTQSTLEGDSSATNTPTGCSKRPTRRARPSPAGTHTSRITRRRSVTALSSLVDGGAPNSNESAGTPTRRCSTRRRSGRALGGLDGGTPNSNGAPRRQRRTGHSVLNSQIRQSLGGTVVATVPNVHDKDLDDEEEDDDKIAAPVSEQDQDLEDEEDEEDCVVESEIVSSGMNEGLFKPYAGTPTTSTKASESSTKLDLSSLDSLQQRSTHGMRPTSYHGRLSSKFQEQPKSILSHSSSFQGRNASVTWADQEALTASSFHGKANATWKDTTRRTSSTIGSRPFSGIVTTADERTVLRKNGVVLPMVPGASRSNSLTTKTGVASNESLLFVPKGTFGDLSDGNDSDLDEYDEFA</sequence>
<comment type="caution">
    <text evidence="2">The sequence shown here is derived from an EMBL/GenBank/DDBJ whole genome shotgun (WGS) entry which is preliminary data.</text>
</comment>
<feature type="compositionally biased region" description="Polar residues" evidence="1">
    <location>
        <begin position="387"/>
        <end position="398"/>
    </location>
</feature>
<proteinExistence type="predicted"/>
<evidence type="ECO:0000256" key="1">
    <source>
        <dbReference type="SAM" id="MobiDB-lite"/>
    </source>
</evidence>
<dbReference type="Proteomes" id="UP001153069">
    <property type="component" value="Unassembled WGS sequence"/>
</dbReference>
<accession>A0A9N8ES60</accession>
<gene>
    <name evidence="2" type="ORF">SEMRO_1497_G277630.1</name>
</gene>
<feature type="compositionally biased region" description="Acidic residues" evidence="1">
    <location>
        <begin position="623"/>
        <end position="636"/>
    </location>
</feature>
<feature type="compositionally biased region" description="Basic and acidic residues" evidence="1">
    <location>
        <begin position="193"/>
        <end position="203"/>
    </location>
</feature>
<dbReference type="EMBL" id="CAICTM010001495">
    <property type="protein sequence ID" value="CAB9524129.1"/>
    <property type="molecule type" value="Genomic_DNA"/>
</dbReference>
<dbReference type="AlphaFoldDB" id="A0A9N8ES60"/>
<feature type="region of interest" description="Disordered" evidence="1">
    <location>
        <begin position="616"/>
        <end position="636"/>
    </location>
</feature>
<reference evidence="2" key="1">
    <citation type="submission" date="2020-06" db="EMBL/GenBank/DDBJ databases">
        <authorList>
            <consortium name="Plant Systems Biology data submission"/>
        </authorList>
    </citation>
    <scope>NUCLEOTIDE SEQUENCE</scope>
    <source>
        <strain evidence="2">D6</strain>
    </source>
</reference>
<feature type="compositionally biased region" description="Basic and acidic residues" evidence="1">
    <location>
        <begin position="21"/>
        <end position="41"/>
    </location>
</feature>